<evidence type="ECO:0000259" key="5">
    <source>
        <dbReference type="Pfam" id="PF00899"/>
    </source>
</evidence>
<dbReference type="GeneID" id="94841255"/>
<dbReference type="PIRSF" id="PIRSF039099">
    <property type="entry name" value="APP-BP1"/>
    <property type="match status" value="1"/>
</dbReference>
<dbReference type="InterPro" id="IPR030667">
    <property type="entry name" value="APP-BP1"/>
</dbReference>
<dbReference type="Pfam" id="PF00899">
    <property type="entry name" value="ThiF"/>
    <property type="match status" value="1"/>
</dbReference>
<comment type="similarity">
    <text evidence="2 4">Belongs to the ubiquitin-activating E1 family. ULA1 subfamily.</text>
</comment>
<keyword evidence="3 4" id="KW-0833">Ubl conjugation pathway</keyword>
<dbReference type="Proteomes" id="UP000179807">
    <property type="component" value="Unassembled WGS sequence"/>
</dbReference>
<gene>
    <name evidence="6" type="ORF">TRFO_29063</name>
</gene>
<dbReference type="VEuPathDB" id="TrichDB:TRFO_29063"/>
<dbReference type="OrthoDB" id="1708823at2759"/>
<dbReference type="RefSeq" id="XP_068356700.1">
    <property type="nucleotide sequence ID" value="XM_068506551.1"/>
</dbReference>
<dbReference type="GO" id="GO:0019781">
    <property type="term" value="F:NEDD8 activating enzyme activity"/>
    <property type="evidence" value="ECO:0007669"/>
    <property type="project" value="UniProtKB-UniRule"/>
</dbReference>
<evidence type="ECO:0000256" key="3">
    <source>
        <dbReference type="ARBA" id="ARBA00022786"/>
    </source>
</evidence>
<evidence type="ECO:0000256" key="2">
    <source>
        <dbReference type="ARBA" id="ARBA00006868"/>
    </source>
</evidence>
<dbReference type="GO" id="GO:0045116">
    <property type="term" value="P:protein neddylation"/>
    <property type="evidence" value="ECO:0007669"/>
    <property type="project" value="UniProtKB-UniRule"/>
</dbReference>
<sequence length="509" mass="58038">MSQIDQDERNSRQLILWGPHGQVAVTNSRIFVLGSDCVATEFLKNIVLHGFGYVTVIDDAIVSDDDLRTNFFVDAEHKGKSRAETVAELLQELNLDSRVTGLNRSPFDLSFISEDPKPNFVVTCGNLKPSFLEELSKVCRANKVHQAHIQTVGFFGSFYIDAGLHEIYEGSNTAKYPLEELRVPNPFPELLEFINSFDFENCSDKEHSHIPSVAVFYKAREAAAKELGVTVDKLSSDQILSQIKKMRRVCIVNNELIAEIGFSEAEEKIYNYMYPRVPSATREVFSLSDKIGEVDEPFWHLVRATQRFYNTNKVLPHYGGCPDLDTSTENFIKIKKIYEEKGEKDWQQVRNDLNEKGVTIDDSTFKRFSQNVWRIGAVNYQTIPELIELKPSPMFENDPKDKNISIIQCIFIAFRKFFEKNGRQPQNTQEDRDSLFAEVKELGVSLDDEQVKKYIQEFSRAKNNLIPSVAATFAAILAEEVTKIAIKQACPVKGVFLYDSMANYAQARW</sequence>
<comment type="pathway">
    <text evidence="1 4">Protein modification; protein neddylation.</text>
</comment>
<evidence type="ECO:0000256" key="1">
    <source>
        <dbReference type="ARBA" id="ARBA00005032"/>
    </source>
</evidence>
<dbReference type="InterPro" id="IPR035985">
    <property type="entry name" value="Ubiquitin-activating_enz"/>
</dbReference>
<evidence type="ECO:0000256" key="4">
    <source>
        <dbReference type="PIRNR" id="PIRNR039099"/>
    </source>
</evidence>
<dbReference type="SUPFAM" id="SSF69572">
    <property type="entry name" value="Activating enzymes of the ubiquitin-like proteins"/>
    <property type="match status" value="1"/>
</dbReference>
<dbReference type="PANTHER" id="PTHR10953">
    <property type="entry name" value="UBIQUITIN-ACTIVATING ENZYME E1"/>
    <property type="match status" value="1"/>
</dbReference>
<dbReference type="EMBL" id="MLAK01000823">
    <property type="protein sequence ID" value="OHT03564.1"/>
    <property type="molecule type" value="Genomic_DNA"/>
</dbReference>
<dbReference type="InterPro" id="IPR000594">
    <property type="entry name" value="ThiF_NAD_FAD-bd"/>
</dbReference>
<feature type="domain" description="THIF-type NAD/FAD binding fold" evidence="5">
    <location>
        <begin position="11"/>
        <end position="488"/>
    </location>
</feature>
<name>A0A1J4K1E3_9EUKA</name>
<proteinExistence type="inferred from homology"/>
<dbReference type="GO" id="GO:0005737">
    <property type="term" value="C:cytoplasm"/>
    <property type="evidence" value="ECO:0007669"/>
    <property type="project" value="TreeGrafter"/>
</dbReference>
<evidence type="ECO:0000313" key="7">
    <source>
        <dbReference type="Proteomes" id="UP000179807"/>
    </source>
</evidence>
<evidence type="ECO:0000313" key="6">
    <source>
        <dbReference type="EMBL" id="OHT03564.1"/>
    </source>
</evidence>
<accession>A0A1J4K1E3</accession>
<organism evidence="6 7">
    <name type="scientific">Tritrichomonas foetus</name>
    <dbReference type="NCBI Taxonomy" id="1144522"/>
    <lineage>
        <taxon>Eukaryota</taxon>
        <taxon>Metamonada</taxon>
        <taxon>Parabasalia</taxon>
        <taxon>Tritrichomonadida</taxon>
        <taxon>Tritrichomonadidae</taxon>
        <taxon>Tritrichomonas</taxon>
    </lineage>
</organism>
<dbReference type="Gene3D" id="3.40.50.720">
    <property type="entry name" value="NAD(P)-binding Rossmann-like Domain"/>
    <property type="match status" value="1"/>
</dbReference>
<reference evidence="6" key="1">
    <citation type="submission" date="2016-10" db="EMBL/GenBank/DDBJ databases">
        <authorList>
            <person name="Benchimol M."/>
            <person name="Almeida L.G."/>
            <person name="Vasconcelos A.T."/>
            <person name="Perreira-Neves A."/>
            <person name="Rosa I.A."/>
            <person name="Tasca T."/>
            <person name="Bogo M.R."/>
            <person name="de Souza W."/>
        </authorList>
    </citation>
    <scope>NUCLEOTIDE SEQUENCE [LARGE SCALE GENOMIC DNA]</scope>
    <source>
        <strain evidence="6">K</strain>
    </source>
</reference>
<comment type="caution">
    <text evidence="6">The sequence shown here is derived from an EMBL/GenBank/DDBJ whole genome shotgun (WGS) entry which is preliminary data.</text>
</comment>
<dbReference type="Gene3D" id="3.40.50.12550">
    <property type="entry name" value="Ubiquitin-activating enzyme E1, inactive adenylation domain, subdomain 2"/>
    <property type="match status" value="1"/>
</dbReference>
<keyword evidence="7" id="KW-1185">Reference proteome</keyword>
<dbReference type="AlphaFoldDB" id="A0A1J4K1E3"/>
<dbReference type="InterPro" id="IPR045886">
    <property type="entry name" value="ThiF/MoeB/HesA"/>
</dbReference>
<protein>
    <recommendedName>
        <fullName evidence="4">NEDD8-activating enzyme E1 regulatory subunit</fullName>
    </recommendedName>
</protein>
<dbReference type="PANTHER" id="PTHR10953:SF29">
    <property type="entry name" value="NEDD8-ACTIVATING ENZYME E1 REGULATORY SUBUNIT"/>
    <property type="match status" value="1"/>
</dbReference>
<dbReference type="UniPathway" id="UPA00885"/>